<name>A0A1G8RM68_9BACI</name>
<gene>
    <name evidence="2" type="ORF">SAMN04488123_1197</name>
</gene>
<proteinExistence type="predicted"/>
<evidence type="ECO:0000259" key="1">
    <source>
        <dbReference type="Pfam" id="PF03358"/>
    </source>
</evidence>
<reference evidence="2 3" key="1">
    <citation type="submission" date="2016-10" db="EMBL/GenBank/DDBJ databases">
        <authorList>
            <person name="de Groot N.N."/>
        </authorList>
    </citation>
    <scope>NUCLEOTIDE SEQUENCE [LARGE SCALE GENOMIC DNA]</scope>
    <source>
        <strain evidence="2 3">DSM 21771</strain>
    </source>
</reference>
<dbReference type="GO" id="GO:0016491">
    <property type="term" value="F:oxidoreductase activity"/>
    <property type="evidence" value="ECO:0007669"/>
    <property type="project" value="InterPro"/>
</dbReference>
<dbReference type="AlphaFoldDB" id="A0A1G8RM68"/>
<sequence>MNNFKALFLNCSLKTGEDVSNTQALMDEVSSILTSHRIECETVRMADYHVPYGVTYDEGGGDQWPEILAKISDANIVVVGTPLWMGEQSSIAKKLMERIFGSGELTNESGQSIFYNKVGGVVVTGNEDGAKNAAASLIFGLNYMGFTMPPSPVTYWTGEAGPGPSFIEEEGIKNEFTAGQVKTMGYNLLHMARILENNAIPAEGNQKA</sequence>
<dbReference type="SUPFAM" id="SSF52218">
    <property type="entry name" value="Flavoproteins"/>
    <property type="match status" value="1"/>
</dbReference>
<evidence type="ECO:0000313" key="3">
    <source>
        <dbReference type="Proteomes" id="UP000198853"/>
    </source>
</evidence>
<dbReference type="InterPro" id="IPR029039">
    <property type="entry name" value="Flavoprotein-like_sf"/>
</dbReference>
<organism evidence="2 3">
    <name type="scientific">Natribacillus halophilus</name>
    <dbReference type="NCBI Taxonomy" id="549003"/>
    <lineage>
        <taxon>Bacteria</taxon>
        <taxon>Bacillati</taxon>
        <taxon>Bacillota</taxon>
        <taxon>Bacilli</taxon>
        <taxon>Bacillales</taxon>
        <taxon>Bacillaceae</taxon>
        <taxon>Natribacillus</taxon>
    </lineage>
</organism>
<keyword evidence="3" id="KW-1185">Reference proteome</keyword>
<evidence type="ECO:0000313" key="2">
    <source>
        <dbReference type="EMBL" id="SDJ18098.1"/>
    </source>
</evidence>
<dbReference type="Pfam" id="PF03358">
    <property type="entry name" value="FMN_red"/>
    <property type="match status" value="1"/>
</dbReference>
<dbReference type="RefSeq" id="WP_090399557.1">
    <property type="nucleotide sequence ID" value="NZ_FNEN01000019.1"/>
</dbReference>
<protein>
    <submittedName>
        <fullName evidence="2">Multimeric flavodoxin WrbA</fullName>
    </submittedName>
</protein>
<accession>A0A1G8RM68</accession>
<dbReference type="OrthoDB" id="8853249at2"/>
<feature type="domain" description="NADPH-dependent FMN reductase-like" evidence="1">
    <location>
        <begin position="5"/>
        <end position="153"/>
    </location>
</feature>
<dbReference type="EMBL" id="FNEN01000019">
    <property type="protein sequence ID" value="SDJ18098.1"/>
    <property type="molecule type" value="Genomic_DNA"/>
</dbReference>
<dbReference type="Proteomes" id="UP000198853">
    <property type="component" value="Unassembled WGS sequence"/>
</dbReference>
<dbReference type="InterPro" id="IPR005025">
    <property type="entry name" value="FMN_Rdtase-like_dom"/>
</dbReference>
<dbReference type="Gene3D" id="3.40.50.360">
    <property type="match status" value="1"/>
</dbReference>